<name>A0AAQ3U1T0_PASNO</name>
<dbReference type="PANTHER" id="PTHR33063">
    <property type="entry name" value="OS02G0583500 PROTEIN"/>
    <property type="match status" value="1"/>
</dbReference>
<feature type="region of interest" description="Disordered" evidence="2">
    <location>
        <begin position="1"/>
        <end position="118"/>
    </location>
</feature>
<feature type="compositionally biased region" description="Basic and acidic residues" evidence="2">
    <location>
        <begin position="182"/>
        <end position="194"/>
    </location>
</feature>
<evidence type="ECO:0000256" key="2">
    <source>
        <dbReference type="SAM" id="MobiDB-lite"/>
    </source>
</evidence>
<feature type="compositionally biased region" description="Polar residues" evidence="2">
    <location>
        <begin position="149"/>
        <end position="160"/>
    </location>
</feature>
<keyword evidence="1" id="KW-0175">Coiled coil</keyword>
<protein>
    <submittedName>
        <fullName evidence="3">Uncharacterized protein</fullName>
    </submittedName>
</protein>
<dbReference type="Proteomes" id="UP001341281">
    <property type="component" value="Chromosome 07"/>
</dbReference>
<evidence type="ECO:0000313" key="3">
    <source>
        <dbReference type="EMBL" id="WVZ83955.1"/>
    </source>
</evidence>
<evidence type="ECO:0000256" key="1">
    <source>
        <dbReference type="SAM" id="Coils"/>
    </source>
</evidence>
<proteinExistence type="predicted"/>
<accession>A0AAQ3U1T0</accession>
<dbReference type="AlphaFoldDB" id="A0AAQ3U1T0"/>
<feature type="coiled-coil region" evidence="1">
    <location>
        <begin position="484"/>
        <end position="511"/>
    </location>
</feature>
<feature type="compositionally biased region" description="Polar residues" evidence="2">
    <location>
        <begin position="103"/>
        <end position="116"/>
    </location>
</feature>
<dbReference type="Pfam" id="PF03004">
    <property type="entry name" value="Transposase_24"/>
    <property type="match status" value="1"/>
</dbReference>
<feature type="compositionally biased region" description="Polar residues" evidence="2">
    <location>
        <begin position="68"/>
        <end position="82"/>
    </location>
</feature>
<evidence type="ECO:0000313" key="4">
    <source>
        <dbReference type="Proteomes" id="UP001341281"/>
    </source>
</evidence>
<feature type="compositionally biased region" description="Acidic residues" evidence="2">
    <location>
        <begin position="170"/>
        <end position="181"/>
    </location>
</feature>
<dbReference type="InterPro" id="IPR004252">
    <property type="entry name" value="Probable_transposase_24"/>
</dbReference>
<organism evidence="3 4">
    <name type="scientific">Paspalum notatum var. saurae</name>
    <dbReference type="NCBI Taxonomy" id="547442"/>
    <lineage>
        <taxon>Eukaryota</taxon>
        <taxon>Viridiplantae</taxon>
        <taxon>Streptophyta</taxon>
        <taxon>Embryophyta</taxon>
        <taxon>Tracheophyta</taxon>
        <taxon>Spermatophyta</taxon>
        <taxon>Magnoliopsida</taxon>
        <taxon>Liliopsida</taxon>
        <taxon>Poales</taxon>
        <taxon>Poaceae</taxon>
        <taxon>PACMAD clade</taxon>
        <taxon>Panicoideae</taxon>
        <taxon>Andropogonodae</taxon>
        <taxon>Paspaleae</taxon>
        <taxon>Paspalinae</taxon>
        <taxon>Paspalum</taxon>
    </lineage>
</organism>
<reference evidence="3 4" key="1">
    <citation type="submission" date="2024-02" db="EMBL/GenBank/DDBJ databases">
        <title>High-quality chromosome-scale genome assembly of Pensacola bahiagrass (Paspalum notatum Flugge var. saurae).</title>
        <authorList>
            <person name="Vega J.M."/>
            <person name="Podio M."/>
            <person name="Orjuela J."/>
            <person name="Siena L.A."/>
            <person name="Pessino S.C."/>
            <person name="Combes M.C."/>
            <person name="Mariac C."/>
            <person name="Albertini E."/>
            <person name="Pupilli F."/>
            <person name="Ortiz J.P.A."/>
            <person name="Leblanc O."/>
        </authorList>
    </citation>
    <scope>NUCLEOTIDE SEQUENCE [LARGE SCALE GENOMIC DNA]</scope>
    <source>
        <strain evidence="3">R1</strain>
        <tissue evidence="3">Leaf</tissue>
    </source>
</reference>
<dbReference type="PANTHER" id="PTHR33063:SF16">
    <property type="entry name" value="OS02G0241300 PROTEIN"/>
    <property type="match status" value="1"/>
</dbReference>
<feature type="compositionally biased region" description="Low complexity" evidence="2">
    <location>
        <begin position="34"/>
        <end position="45"/>
    </location>
</feature>
<feature type="region of interest" description="Disordered" evidence="2">
    <location>
        <begin position="148"/>
        <end position="204"/>
    </location>
</feature>
<dbReference type="EMBL" id="CP144751">
    <property type="protein sequence ID" value="WVZ83955.1"/>
    <property type="molecule type" value="Genomic_DNA"/>
</dbReference>
<sequence>MATTAMRPSASPSAVDEALPRLADKEAPGHKMGRPSTTRSSSPSTGEEALPQLANKEAPGPKVGRPSTARTGSLTIRSSSPSAGDEGLPRLADKVAPGPKPSRPSTARTATPYTEETLTDYERIRAQSIMRNNRMLQSLGATALKSIMSKRTPQNKTTTCDDPDPLYQPGDDECSLEISEQDTEHSPTKTHGEPSVRNAKRKPRLRVGRDLDRISRGLNTKITVVVPEGKTRPEAPMQAAKLASEAGIILRDQIPILPHWKDYKKDKDLLDNYISKVTGSFIMDKNKKEVRDACKDLLKKGQRQMRNKLKAAHFDGVPLNQVTKKSPVATTSDAQWLELVKHWSTPNHMARCDTNRGNRRKVQFPQTTGSRCYVAQIALLKKEKFRDETPTAIDLFKACHCSSKTGYSVPVQEAIATMENMVHNPIEGQEAKNPTEAVAEVLSSPKFLENVGIQPRAMKRRSKSADDERVQNLETQLQLEKQGAALVRDELDELKKMVAASEEARAKDKEKWEKESAETNALLRRLLSLKA</sequence>
<keyword evidence="4" id="KW-1185">Reference proteome</keyword>
<gene>
    <name evidence="3" type="ORF">U9M48_031045</name>
</gene>
<feature type="compositionally biased region" description="Basic and acidic residues" evidence="2">
    <location>
        <begin position="18"/>
        <end position="29"/>
    </location>
</feature>